<feature type="compositionally biased region" description="Basic residues" evidence="6">
    <location>
        <begin position="463"/>
        <end position="476"/>
    </location>
</feature>
<dbReference type="GeneID" id="300100962"/>
<keyword evidence="2" id="KW-0680">Restriction system</keyword>
<dbReference type="AlphaFoldDB" id="A0A4P6TXE9"/>
<dbReference type="PANTHER" id="PTHR43140">
    <property type="entry name" value="TYPE-1 RESTRICTION ENZYME ECOKI SPECIFICITY PROTEIN"/>
    <property type="match status" value="1"/>
</dbReference>
<dbReference type="CDD" id="cd17257">
    <property type="entry name" value="RMtype1_S_EcoBI-TRD1-CR1_like"/>
    <property type="match status" value="1"/>
</dbReference>
<evidence type="ECO:0000256" key="2">
    <source>
        <dbReference type="ARBA" id="ARBA00022747"/>
    </source>
</evidence>
<feature type="compositionally biased region" description="Polar residues" evidence="6">
    <location>
        <begin position="496"/>
        <end position="505"/>
    </location>
</feature>
<dbReference type="KEGG" id="sseo:D0Z67_18815"/>
<dbReference type="OrthoDB" id="3197085at2"/>
<dbReference type="RefSeq" id="WP_078873258.1">
    <property type="nucleotide sequence ID" value="NZ_CP032229.1"/>
</dbReference>
<dbReference type="REBASE" id="302813">
    <property type="entry name" value="S.Sse9819ORF18820P"/>
</dbReference>
<feature type="coiled-coil region" evidence="5">
    <location>
        <begin position="156"/>
        <end position="193"/>
    </location>
</feature>
<name>A0A4P6TXE9_STRSO</name>
<dbReference type="STRING" id="73044.GCA_000725795_02753"/>
<dbReference type="InterPro" id="IPR051212">
    <property type="entry name" value="Type-I_RE_S_subunit"/>
</dbReference>
<dbReference type="GO" id="GO:0009307">
    <property type="term" value="P:DNA restriction-modification system"/>
    <property type="evidence" value="ECO:0007669"/>
    <property type="project" value="UniProtKB-KW"/>
</dbReference>
<feature type="domain" description="Type I restriction modification DNA specificity" evidence="7">
    <location>
        <begin position="16"/>
        <end position="181"/>
    </location>
</feature>
<keyword evidence="3" id="KW-0238">DNA-binding</keyword>
<evidence type="ECO:0000259" key="7">
    <source>
        <dbReference type="Pfam" id="PF01420"/>
    </source>
</evidence>
<evidence type="ECO:0000256" key="4">
    <source>
        <dbReference type="ARBA" id="ARBA00038652"/>
    </source>
</evidence>
<dbReference type="EMBL" id="CP032229">
    <property type="protein sequence ID" value="QBJ92140.1"/>
    <property type="molecule type" value="Genomic_DNA"/>
</dbReference>
<evidence type="ECO:0000256" key="6">
    <source>
        <dbReference type="SAM" id="MobiDB-lite"/>
    </source>
</evidence>
<dbReference type="GO" id="GO:0003677">
    <property type="term" value="F:DNA binding"/>
    <property type="evidence" value="ECO:0007669"/>
    <property type="project" value="UniProtKB-KW"/>
</dbReference>
<keyword evidence="5" id="KW-0175">Coiled coil</keyword>
<dbReference type="Pfam" id="PF01420">
    <property type="entry name" value="Methylase_S"/>
    <property type="match status" value="1"/>
</dbReference>
<evidence type="ECO:0000256" key="3">
    <source>
        <dbReference type="ARBA" id="ARBA00023125"/>
    </source>
</evidence>
<dbReference type="InterPro" id="IPR044946">
    <property type="entry name" value="Restrct_endonuc_typeI_TRD_sf"/>
</dbReference>
<comment type="subunit">
    <text evidence="4">The methyltransferase is composed of M and S polypeptides.</text>
</comment>
<dbReference type="SUPFAM" id="SSF116734">
    <property type="entry name" value="DNA methylase specificity domain"/>
    <property type="match status" value="2"/>
</dbReference>
<protein>
    <recommendedName>
        <fullName evidence="7">Type I restriction modification DNA specificity domain-containing protein</fullName>
    </recommendedName>
</protein>
<evidence type="ECO:0000313" key="9">
    <source>
        <dbReference type="Proteomes" id="UP000292547"/>
    </source>
</evidence>
<evidence type="ECO:0000256" key="5">
    <source>
        <dbReference type="SAM" id="Coils"/>
    </source>
</evidence>
<accession>A0A4P6TXE9</accession>
<feature type="compositionally biased region" description="Low complexity" evidence="6">
    <location>
        <begin position="477"/>
        <end position="486"/>
    </location>
</feature>
<gene>
    <name evidence="8" type="ORF">D0Z67_18815</name>
</gene>
<dbReference type="Gene3D" id="3.90.220.20">
    <property type="entry name" value="DNA methylase specificity domains"/>
    <property type="match status" value="2"/>
</dbReference>
<dbReference type="InterPro" id="IPR000055">
    <property type="entry name" value="Restrct_endonuc_typeI_TRD"/>
</dbReference>
<dbReference type="Proteomes" id="UP000292547">
    <property type="component" value="Chromosome"/>
</dbReference>
<feature type="region of interest" description="Disordered" evidence="6">
    <location>
        <begin position="462"/>
        <end position="505"/>
    </location>
</feature>
<dbReference type="PANTHER" id="PTHR43140:SF1">
    <property type="entry name" value="TYPE I RESTRICTION ENZYME ECOKI SPECIFICITY SUBUNIT"/>
    <property type="match status" value="1"/>
</dbReference>
<comment type="similarity">
    <text evidence="1">Belongs to the type-I restriction system S methylase family.</text>
</comment>
<proteinExistence type="inferred from homology"/>
<evidence type="ECO:0000313" key="8">
    <source>
        <dbReference type="EMBL" id="QBJ92140.1"/>
    </source>
</evidence>
<organism evidence="8 9">
    <name type="scientific">Streptomyces seoulensis</name>
    <dbReference type="NCBI Taxonomy" id="73044"/>
    <lineage>
        <taxon>Bacteria</taxon>
        <taxon>Bacillati</taxon>
        <taxon>Actinomycetota</taxon>
        <taxon>Actinomycetes</taxon>
        <taxon>Kitasatosporales</taxon>
        <taxon>Streptomycetaceae</taxon>
        <taxon>Streptomyces</taxon>
    </lineage>
</organism>
<reference evidence="8 9" key="1">
    <citation type="submission" date="2018-08" db="EMBL/GenBank/DDBJ databases">
        <title>The complete genome sequence of Streptomyces seoulensis, a pioneer strain for nickel superoxide dismutase discovery.</title>
        <authorList>
            <person name="Shin J."/>
            <person name="Lee J.-S."/>
            <person name="Lee E.-J."/>
            <person name="Youn H.-D."/>
        </authorList>
    </citation>
    <scope>NUCLEOTIDE SEQUENCE [LARGE SCALE GENOMIC DNA]</scope>
    <source>
        <strain evidence="8 9">KCTC 9819</strain>
    </source>
</reference>
<keyword evidence="9" id="KW-1185">Reference proteome</keyword>
<evidence type="ECO:0000256" key="1">
    <source>
        <dbReference type="ARBA" id="ARBA00010923"/>
    </source>
</evidence>
<sequence length="505" mass="55256">MAEKGGKPGLLAKHSSWDRVRCGDVVEIVNGFPFRSSGFNVDRRGTPVIRIRDLLPGATNTFFDGDFDPAFMVSRGDLLVGMDGDFRVARWEGEGALLNQRVCKLVVREEELFDERFLMYALQGYLKAIQDRTSAVTVKHLSSRTIQEIPLPLPPLAEQHRIVEALEEQLSRLDAAEAQISSVLRRSAGLEKKWLDALAVGRSVRRTGTEDLDSLEESKTGRFDDENLAELPHGWKWRRASAVCEQIVSGSTPKPHLMSPGGGDIPFLKVYNISRRGSVDFSIDPTFVGVETHNGLLKRSRVIPGDVLTNIVGPPLGKTAMVPDVFPEWNINQAIVSFRAGPDLTPRWLTLVLSSPYILGMLKRTSKATAGQFNIAVSTCRDLPIPCPPIDEQEKLNEAVEQWLTLSENVRGAVANSGVRATGLRTALLRRAFAGGLVPQDPADEPAATLLARIVAKREAAKPVRKATKRAARPRKATAAAAAMKAPPAPTSAPTNSVQQELFDQ</sequence>